<evidence type="ECO:0000256" key="5">
    <source>
        <dbReference type="ARBA" id="ARBA00022960"/>
    </source>
</evidence>
<protein>
    <recommendedName>
        <fullName evidence="12">Probable peptidoglycan glycosyltransferase FtsW</fullName>
        <ecNumber evidence="14">2.4.99.28</ecNumber>
    </recommendedName>
    <alternativeName>
        <fullName evidence="13">Cell division protein FtsW</fullName>
    </alternativeName>
    <alternativeName>
        <fullName evidence="10">Cell wall polymerase</fullName>
    </alternativeName>
    <alternativeName>
        <fullName evidence="9">Peptidoglycan polymerase</fullName>
    </alternativeName>
</protein>
<accession>A0A1I0B3R9</accession>
<dbReference type="GO" id="GO:0008955">
    <property type="term" value="F:peptidoglycan glycosyltransferase activity"/>
    <property type="evidence" value="ECO:0007669"/>
    <property type="project" value="UniProtKB-EC"/>
</dbReference>
<feature type="transmembrane region" description="Helical" evidence="17">
    <location>
        <begin position="368"/>
        <end position="389"/>
    </location>
</feature>
<evidence type="ECO:0000256" key="1">
    <source>
        <dbReference type="ARBA" id="ARBA00004141"/>
    </source>
</evidence>
<dbReference type="OrthoDB" id="9812661at2"/>
<evidence type="ECO:0000256" key="6">
    <source>
        <dbReference type="ARBA" id="ARBA00022984"/>
    </source>
</evidence>
<dbReference type="EC" id="2.4.99.28" evidence="14"/>
<comment type="subcellular location">
    <subcellularLocation>
        <location evidence="1">Membrane</location>
        <topology evidence="1">Multi-pass membrane protein</topology>
    </subcellularLocation>
</comment>
<dbReference type="RefSeq" id="WP_074648265.1">
    <property type="nucleotide sequence ID" value="NZ_FOIL01000003.1"/>
</dbReference>
<evidence type="ECO:0000256" key="8">
    <source>
        <dbReference type="ARBA" id="ARBA00023136"/>
    </source>
</evidence>
<gene>
    <name evidence="18" type="ORF">SAMN04487771_100367</name>
</gene>
<keyword evidence="6" id="KW-0573">Peptidoglycan synthesis</keyword>
<dbReference type="GO" id="GO:0051301">
    <property type="term" value="P:cell division"/>
    <property type="evidence" value="ECO:0007669"/>
    <property type="project" value="UniProtKB-KW"/>
</dbReference>
<evidence type="ECO:0000313" key="18">
    <source>
        <dbReference type="EMBL" id="SET01017.1"/>
    </source>
</evidence>
<keyword evidence="18" id="KW-0132">Cell division</keyword>
<dbReference type="EMBL" id="FOIL01000003">
    <property type="protein sequence ID" value="SET01017.1"/>
    <property type="molecule type" value="Genomic_DNA"/>
</dbReference>
<keyword evidence="3" id="KW-0808">Transferase</keyword>
<keyword evidence="4 17" id="KW-0812">Transmembrane</keyword>
<keyword evidence="18" id="KW-0131">Cell cycle</keyword>
<comment type="similarity">
    <text evidence="11">Belongs to the SEDS family. FtsW subfamily.</text>
</comment>
<evidence type="ECO:0000256" key="3">
    <source>
        <dbReference type="ARBA" id="ARBA00022679"/>
    </source>
</evidence>
<comment type="function">
    <text evidence="16">Peptidoglycan polymerase that is essential for cell division.</text>
</comment>
<keyword evidence="8 17" id="KW-0472">Membrane</keyword>
<organism evidence="18 19">
    <name type="scientific">[Clostridium] aminophilum</name>
    <dbReference type="NCBI Taxonomy" id="1526"/>
    <lineage>
        <taxon>Bacteria</taxon>
        <taxon>Bacillati</taxon>
        <taxon>Bacillota</taxon>
        <taxon>Clostridia</taxon>
        <taxon>Lachnospirales</taxon>
        <taxon>Lachnospiraceae</taxon>
    </lineage>
</organism>
<dbReference type="eggNOG" id="COG0772">
    <property type="taxonomic scope" value="Bacteria"/>
</dbReference>
<reference evidence="18 19" key="1">
    <citation type="submission" date="2016-10" db="EMBL/GenBank/DDBJ databases">
        <authorList>
            <person name="de Groot N.N."/>
        </authorList>
    </citation>
    <scope>NUCLEOTIDE SEQUENCE [LARGE SCALE GENOMIC DNA]</scope>
    <source>
        <strain evidence="18 19">KH1P1</strain>
    </source>
</reference>
<dbReference type="Pfam" id="PF01098">
    <property type="entry name" value="FTSW_RODA_SPOVE"/>
    <property type="match status" value="1"/>
</dbReference>
<comment type="catalytic activity">
    <reaction evidence="15">
        <text>[GlcNAc-(1-&gt;4)-Mur2Ac(oyl-L-Ala-gamma-D-Glu-L-Lys-D-Ala-D-Ala)](n)-di-trans,octa-cis-undecaprenyl diphosphate + beta-D-GlcNAc-(1-&gt;4)-Mur2Ac(oyl-L-Ala-gamma-D-Glu-L-Lys-D-Ala-D-Ala)-di-trans,octa-cis-undecaprenyl diphosphate = [GlcNAc-(1-&gt;4)-Mur2Ac(oyl-L-Ala-gamma-D-Glu-L-Lys-D-Ala-D-Ala)](n+1)-di-trans,octa-cis-undecaprenyl diphosphate + di-trans,octa-cis-undecaprenyl diphosphate + H(+)</text>
        <dbReference type="Rhea" id="RHEA:23708"/>
        <dbReference type="Rhea" id="RHEA-COMP:9602"/>
        <dbReference type="Rhea" id="RHEA-COMP:9603"/>
        <dbReference type="ChEBI" id="CHEBI:15378"/>
        <dbReference type="ChEBI" id="CHEBI:58405"/>
        <dbReference type="ChEBI" id="CHEBI:60033"/>
        <dbReference type="ChEBI" id="CHEBI:78435"/>
        <dbReference type="EC" id="2.4.99.28"/>
    </reaction>
</comment>
<feature type="transmembrane region" description="Helical" evidence="17">
    <location>
        <begin position="84"/>
        <end position="105"/>
    </location>
</feature>
<dbReference type="PANTHER" id="PTHR30474:SF2">
    <property type="entry name" value="PEPTIDOGLYCAN GLYCOSYLTRANSFERASE FTSW-RELATED"/>
    <property type="match status" value="1"/>
</dbReference>
<feature type="transmembrane region" description="Helical" evidence="17">
    <location>
        <begin position="208"/>
        <end position="225"/>
    </location>
</feature>
<evidence type="ECO:0000313" key="19">
    <source>
        <dbReference type="Proteomes" id="UP000199820"/>
    </source>
</evidence>
<keyword evidence="5" id="KW-0133">Cell shape</keyword>
<keyword evidence="7 17" id="KW-1133">Transmembrane helix</keyword>
<feature type="transmembrane region" description="Helical" evidence="17">
    <location>
        <begin position="53"/>
        <end position="72"/>
    </location>
</feature>
<name>A0A1I0B3R9_9FIRM</name>
<sequence>MAAAGKPGKRRVKRFYDYELLISIIFLCVFGLVMIFSASSYKAQLESGKSYSYVWKQAMFEAVGFVIMIAVSKMDYHKLMIFAWPSYIASYVMLILTMFTPFGVASHGKKRWLKLGPIQFQPTEFVKIALIMLLASLITYYGLRINEELRVRNGWRFWTWESKWWKLVLLSAPLTLLVTKNNLSSGIIIAGIVYVMLFVAMKKKWGFIVLLGGLVAILFVSPYIGDFLESIHVLQDYQLSRIHVWKNPVKYSQSGGYQVLQGLYAIGSGGILGKGLGQSLQKLGFVPEAQNDMIFTIICEELGLFGAICLIAMFVFMIYRFAVIAENAPDLLGSMLVVGIMAHIAIQVILNIAVVTNVIPNTGVTLPFISYGGTSVMLLMVEMGLALSVSNRIRQDENNG</sequence>
<dbReference type="Proteomes" id="UP000199820">
    <property type="component" value="Unassembled WGS sequence"/>
</dbReference>
<feature type="transmembrane region" description="Helical" evidence="17">
    <location>
        <begin position="185"/>
        <end position="201"/>
    </location>
</feature>
<feature type="transmembrane region" description="Helical" evidence="17">
    <location>
        <begin position="20"/>
        <end position="41"/>
    </location>
</feature>
<dbReference type="STRING" id="1526.SAMN02910262_01600"/>
<dbReference type="AlphaFoldDB" id="A0A1I0B3R9"/>
<evidence type="ECO:0000256" key="7">
    <source>
        <dbReference type="ARBA" id="ARBA00022989"/>
    </source>
</evidence>
<evidence type="ECO:0000256" key="13">
    <source>
        <dbReference type="ARBA" id="ARBA00041418"/>
    </source>
</evidence>
<keyword evidence="2" id="KW-0328">Glycosyltransferase</keyword>
<dbReference type="PANTHER" id="PTHR30474">
    <property type="entry name" value="CELL CYCLE PROTEIN"/>
    <property type="match status" value="1"/>
</dbReference>
<proteinExistence type="inferred from homology"/>
<evidence type="ECO:0000256" key="9">
    <source>
        <dbReference type="ARBA" id="ARBA00032370"/>
    </source>
</evidence>
<evidence type="ECO:0000256" key="14">
    <source>
        <dbReference type="ARBA" id="ARBA00044770"/>
    </source>
</evidence>
<evidence type="ECO:0000256" key="11">
    <source>
        <dbReference type="ARBA" id="ARBA00038053"/>
    </source>
</evidence>
<dbReference type="InterPro" id="IPR001182">
    <property type="entry name" value="FtsW/RodA"/>
</dbReference>
<evidence type="ECO:0000256" key="17">
    <source>
        <dbReference type="SAM" id="Phobius"/>
    </source>
</evidence>
<dbReference type="GO" id="GO:0015648">
    <property type="term" value="F:lipid-linked peptidoglycan transporter activity"/>
    <property type="evidence" value="ECO:0007669"/>
    <property type="project" value="TreeGrafter"/>
</dbReference>
<feature type="transmembrane region" description="Helical" evidence="17">
    <location>
        <begin position="293"/>
        <end position="319"/>
    </location>
</feature>
<feature type="transmembrane region" description="Helical" evidence="17">
    <location>
        <begin position="331"/>
        <end position="356"/>
    </location>
</feature>
<evidence type="ECO:0000256" key="4">
    <source>
        <dbReference type="ARBA" id="ARBA00022692"/>
    </source>
</evidence>
<dbReference type="GO" id="GO:0009252">
    <property type="term" value="P:peptidoglycan biosynthetic process"/>
    <property type="evidence" value="ECO:0007669"/>
    <property type="project" value="UniProtKB-KW"/>
</dbReference>
<keyword evidence="19" id="KW-1185">Reference proteome</keyword>
<evidence type="ECO:0000256" key="2">
    <source>
        <dbReference type="ARBA" id="ARBA00022676"/>
    </source>
</evidence>
<feature type="transmembrane region" description="Helical" evidence="17">
    <location>
        <begin position="164"/>
        <end position="179"/>
    </location>
</feature>
<evidence type="ECO:0000256" key="12">
    <source>
        <dbReference type="ARBA" id="ARBA00041185"/>
    </source>
</evidence>
<dbReference type="GO" id="GO:0008360">
    <property type="term" value="P:regulation of cell shape"/>
    <property type="evidence" value="ECO:0007669"/>
    <property type="project" value="UniProtKB-KW"/>
</dbReference>
<evidence type="ECO:0000256" key="10">
    <source>
        <dbReference type="ARBA" id="ARBA00033270"/>
    </source>
</evidence>
<dbReference type="GO" id="GO:0032153">
    <property type="term" value="C:cell division site"/>
    <property type="evidence" value="ECO:0007669"/>
    <property type="project" value="TreeGrafter"/>
</dbReference>
<evidence type="ECO:0000256" key="15">
    <source>
        <dbReference type="ARBA" id="ARBA00049902"/>
    </source>
</evidence>
<evidence type="ECO:0000256" key="16">
    <source>
        <dbReference type="ARBA" id="ARBA00049966"/>
    </source>
</evidence>
<dbReference type="GO" id="GO:0005886">
    <property type="term" value="C:plasma membrane"/>
    <property type="evidence" value="ECO:0007669"/>
    <property type="project" value="TreeGrafter"/>
</dbReference>
<feature type="transmembrane region" description="Helical" evidence="17">
    <location>
        <begin position="125"/>
        <end position="143"/>
    </location>
</feature>